<organism evidence="3 4">
    <name type="scientific">Flectobacillus longus</name>
    <dbReference type="NCBI Taxonomy" id="2984207"/>
    <lineage>
        <taxon>Bacteria</taxon>
        <taxon>Pseudomonadati</taxon>
        <taxon>Bacteroidota</taxon>
        <taxon>Cytophagia</taxon>
        <taxon>Cytophagales</taxon>
        <taxon>Flectobacillaceae</taxon>
        <taxon>Flectobacillus</taxon>
    </lineage>
</organism>
<evidence type="ECO:0000256" key="1">
    <source>
        <dbReference type="SAM" id="Phobius"/>
    </source>
</evidence>
<gene>
    <name evidence="3" type="ORF">QM480_21045</name>
</gene>
<evidence type="ECO:0000313" key="4">
    <source>
        <dbReference type="Proteomes" id="UP001236569"/>
    </source>
</evidence>
<proteinExistence type="predicted"/>
<keyword evidence="1" id="KW-0812">Transmembrane</keyword>
<feature type="domain" description="VanZ-like" evidence="2">
    <location>
        <begin position="37"/>
        <end position="113"/>
    </location>
</feature>
<dbReference type="EMBL" id="JASHID010000021">
    <property type="protein sequence ID" value="MDI9866839.1"/>
    <property type="molecule type" value="Genomic_DNA"/>
</dbReference>
<feature type="transmembrane region" description="Helical" evidence="1">
    <location>
        <begin position="12"/>
        <end position="29"/>
    </location>
</feature>
<dbReference type="PANTHER" id="PTHR28008:SF1">
    <property type="entry name" value="DOMAIN PROTEIN, PUTATIVE (AFU_ORTHOLOGUE AFUA_3G10980)-RELATED"/>
    <property type="match status" value="1"/>
</dbReference>
<keyword evidence="1" id="KW-0472">Membrane</keyword>
<dbReference type="InterPro" id="IPR006976">
    <property type="entry name" value="VanZ-like"/>
</dbReference>
<sequence>MILIDKLLKQKIWSWLCGGLIIVLCAIPSKEIPHSLNFYDKTQHFIAFGAWAFLTMYAYSSFIGVAVGGALFGYGIEIMQYLLPASFHRAYDLADVLADFIGILLGISLAILFSKIFKQG</sequence>
<name>A0ABT6YTA8_9BACT</name>
<protein>
    <submittedName>
        <fullName evidence="3">VanZ family protein</fullName>
    </submittedName>
</protein>
<accession>A0ABT6YTA8</accession>
<dbReference type="Proteomes" id="UP001236569">
    <property type="component" value="Unassembled WGS sequence"/>
</dbReference>
<evidence type="ECO:0000313" key="3">
    <source>
        <dbReference type="EMBL" id="MDI9866839.1"/>
    </source>
</evidence>
<feature type="transmembrane region" description="Helical" evidence="1">
    <location>
        <begin position="50"/>
        <end position="76"/>
    </location>
</feature>
<dbReference type="PANTHER" id="PTHR28008">
    <property type="entry name" value="DOMAIN PROTEIN, PUTATIVE (AFU_ORTHOLOGUE AFUA_3G10980)-RELATED"/>
    <property type="match status" value="1"/>
</dbReference>
<dbReference type="RefSeq" id="WP_283371581.1">
    <property type="nucleotide sequence ID" value="NZ_JASHID010000021.1"/>
</dbReference>
<reference evidence="3 4" key="1">
    <citation type="submission" date="2023-05" db="EMBL/GenBank/DDBJ databases">
        <title>Novel species of genus Flectobacillus isolated from stream in China.</title>
        <authorList>
            <person name="Lu H."/>
        </authorList>
    </citation>
    <scope>NUCLEOTIDE SEQUENCE [LARGE SCALE GENOMIC DNA]</scope>
    <source>
        <strain evidence="3 4">DC10W</strain>
    </source>
</reference>
<evidence type="ECO:0000259" key="2">
    <source>
        <dbReference type="Pfam" id="PF04892"/>
    </source>
</evidence>
<dbReference type="Pfam" id="PF04892">
    <property type="entry name" value="VanZ"/>
    <property type="match status" value="1"/>
</dbReference>
<keyword evidence="1" id="KW-1133">Transmembrane helix</keyword>
<feature type="transmembrane region" description="Helical" evidence="1">
    <location>
        <begin position="96"/>
        <end position="117"/>
    </location>
</feature>
<comment type="caution">
    <text evidence="3">The sequence shown here is derived from an EMBL/GenBank/DDBJ whole genome shotgun (WGS) entry which is preliminary data.</text>
</comment>
<keyword evidence="4" id="KW-1185">Reference proteome</keyword>